<gene>
    <name evidence="2" type="ORF">GUJ93_ZPchr0013g34521</name>
</gene>
<feature type="region of interest" description="Disordered" evidence="1">
    <location>
        <begin position="9"/>
        <end position="97"/>
    </location>
</feature>
<protein>
    <recommendedName>
        <fullName evidence="4">BRX domain-containing protein</fullName>
    </recommendedName>
</protein>
<dbReference type="PANTHER" id="PTHR46058">
    <property type="entry name" value="PROTEIN BREVIS RADIX-LIKE 1"/>
    <property type="match status" value="1"/>
</dbReference>
<organism evidence="2 3">
    <name type="scientific">Zizania palustris</name>
    <name type="common">Northern wild rice</name>
    <dbReference type="NCBI Taxonomy" id="103762"/>
    <lineage>
        <taxon>Eukaryota</taxon>
        <taxon>Viridiplantae</taxon>
        <taxon>Streptophyta</taxon>
        <taxon>Embryophyta</taxon>
        <taxon>Tracheophyta</taxon>
        <taxon>Spermatophyta</taxon>
        <taxon>Magnoliopsida</taxon>
        <taxon>Liliopsida</taxon>
        <taxon>Poales</taxon>
        <taxon>Poaceae</taxon>
        <taxon>BOP clade</taxon>
        <taxon>Oryzoideae</taxon>
        <taxon>Oryzeae</taxon>
        <taxon>Zizaniinae</taxon>
        <taxon>Zizania</taxon>
    </lineage>
</organism>
<dbReference type="InterPro" id="IPR044532">
    <property type="entry name" value="BRX-like"/>
</dbReference>
<sequence length="143" mass="15963">MELYNVRRFSCQVLPPPPRSDDGEVLNFPMGGAPPPPLTPDRVTSWSGAPSSARRRPRLTNPSERAWQQQRAGKSPTSDAVDAARTTTSSRDDVSISNASELEITDWVIQDEPGVYITVRELHRVRFRAECEAVVGREQAQYL</sequence>
<evidence type="ECO:0000313" key="3">
    <source>
        <dbReference type="Proteomes" id="UP000729402"/>
    </source>
</evidence>
<proteinExistence type="predicted"/>
<dbReference type="EMBL" id="JAAALK010000079">
    <property type="protein sequence ID" value="KAG8098977.1"/>
    <property type="molecule type" value="Genomic_DNA"/>
</dbReference>
<evidence type="ECO:0000313" key="2">
    <source>
        <dbReference type="EMBL" id="KAG8098977.1"/>
    </source>
</evidence>
<feature type="compositionally biased region" description="Polar residues" evidence="1">
    <location>
        <begin position="85"/>
        <end position="97"/>
    </location>
</feature>
<reference evidence="2" key="1">
    <citation type="journal article" date="2021" name="bioRxiv">
        <title>Whole Genome Assembly and Annotation of Northern Wild Rice, Zizania palustris L., Supports a Whole Genome Duplication in the Zizania Genus.</title>
        <authorList>
            <person name="Haas M."/>
            <person name="Kono T."/>
            <person name="Macchietto M."/>
            <person name="Millas R."/>
            <person name="McGilp L."/>
            <person name="Shao M."/>
            <person name="Duquette J."/>
            <person name="Hirsch C.N."/>
            <person name="Kimball J."/>
        </authorList>
    </citation>
    <scope>NUCLEOTIDE SEQUENCE</scope>
    <source>
        <tissue evidence="2">Fresh leaf tissue</tissue>
    </source>
</reference>
<dbReference type="PANTHER" id="PTHR46058:SF31">
    <property type="entry name" value="PROTEIN BREVIS RADIX-LIKE 4"/>
    <property type="match status" value="1"/>
</dbReference>
<reference evidence="2" key="2">
    <citation type="submission" date="2021-02" db="EMBL/GenBank/DDBJ databases">
        <authorList>
            <person name="Kimball J.A."/>
            <person name="Haas M.W."/>
            <person name="Macchietto M."/>
            <person name="Kono T."/>
            <person name="Duquette J."/>
            <person name="Shao M."/>
        </authorList>
    </citation>
    <scope>NUCLEOTIDE SEQUENCE</scope>
    <source>
        <tissue evidence="2">Fresh leaf tissue</tissue>
    </source>
</reference>
<name>A0A8J5X779_ZIZPA</name>
<accession>A0A8J5X779</accession>
<evidence type="ECO:0000256" key="1">
    <source>
        <dbReference type="SAM" id="MobiDB-lite"/>
    </source>
</evidence>
<keyword evidence="3" id="KW-1185">Reference proteome</keyword>
<evidence type="ECO:0008006" key="4">
    <source>
        <dbReference type="Google" id="ProtNLM"/>
    </source>
</evidence>
<feature type="compositionally biased region" description="Polar residues" evidence="1">
    <location>
        <begin position="60"/>
        <end position="78"/>
    </location>
</feature>
<dbReference type="AlphaFoldDB" id="A0A8J5X779"/>
<comment type="caution">
    <text evidence="2">The sequence shown here is derived from an EMBL/GenBank/DDBJ whole genome shotgun (WGS) entry which is preliminary data.</text>
</comment>
<dbReference type="Proteomes" id="UP000729402">
    <property type="component" value="Unassembled WGS sequence"/>
</dbReference>
<dbReference type="OrthoDB" id="10250282at2759"/>